<evidence type="ECO:0000313" key="2">
    <source>
        <dbReference type="EMBL" id="GGH72515.1"/>
    </source>
</evidence>
<keyword evidence="3" id="KW-1185">Reference proteome</keyword>
<feature type="domain" description="DUF6603" evidence="1">
    <location>
        <begin position="423"/>
        <end position="987"/>
    </location>
</feature>
<accession>A0A917IZX2</accession>
<gene>
    <name evidence="2" type="ORF">GCM10011379_33020</name>
</gene>
<proteinExistence type="predicted"/>
<name>A0A917IZX2_9BACT</name>
<evidence type="ECO:0000313" key="3">
    <source>
        <dbReference type="Proteomes" id="UP000627292"/>
    </source>
</evidence>
<dbReference type="Proteomes" id="UP000627292">
    <property type="component" value="Unassembled WGS sequence"/>
</dbReference>
<evidence type="ECO:0000259" key="1">
    <source>
        <dbReference type="Pfam" id="PF20248"/>
    </source>
</evidence>
<dbReference type="AlphaFoldDB" id="A0A917IZX2"/>
<reference evidence="2" key="1">
    <citation type="journal article" date="2014" name="Int. J. Syst. Evol. Microbiol.">
        <title>Complete genome sequence of Corynebacterium casei LMG S-19264T (=DSM 44701T), isolated from a smear-ripened cheese.</title>
        <authorList>
            <consortium name="US DOE Joint Genome Institute (JGI-PGF)"/>
            <person name="Walter F."/>
            <person name="Albersmeier A."/>
            <person name="Kalinowski J."/>
            <person name="Ruckert C."/>
        </authorList>
    </citation>
    <scope>NUCLEOTIDE SEQUENCE</scope>
    <source>
        <strain evidence="2">CGMCC 1.15290</strain>
    </source>
</reference>
<reference evidence="2" key="2">
    <citation type="submission" date="2020-09" db="EMBL/GenBank/DDBJ databases">
        <authorList>
            <person name="Sun Q."/>
            <person name="Zhou Y."/>
        </authorList>
    </citation>
    <scope>NUCLEOTIDE SEQUENCE</scope>
    <source>
        <strain evidence="2">CGMCC 1.15290</strain>
    </source>
</reference>
<dbReference type="Pfam" id="PF20248">
    <property type="entry name" value="DUF6603"/>
    <property type="match status" value="1"/>
</dbReference>
<sequence>MPDALQSVLTQVGMAIAPLRAVKTPAQAVELFRKLGYEMPSNAFGNALTDLASQSTEVVNAIEQLTTASGDTAVIAAVAKLMGRLGTTTKSIVDLLNVVKTNPSVAALPGINDLPRRLTDYLILDYFDRLKPDVHGLLFVLGLIEHENSAAPGVPTRLVNWNRLGLLFTKPSQLFNDVYQWNSNLDTDKLLTRMEALMRAVTLPGGIYPQSDSTRLLLGNTSTDLKELRFPFFQAGLTPETYAQFGITFSPAEAQGGKKKGIALLPYLMGTANFNFSVCDRGELVFKSTADIKGVGVVIRPPFNAEGLLNLAAAFKASVQIHEKPVKSQEIVLLGSPGATRLAVQGLGFTTFIQNAGGKLDVGFEGEIEAIRLVVTGGDGDGFLQKILSGLNVQAEASMAFGYSLLGGFYFRGGARLAMDFDLHVDLGPLHIKSLSLALEPKNDKIQLQAGATVSLELGPLKAVVENIGLQTNLAFKQGNLGPADLQVGFKPPNGVGLSIDAAVVKGGGYLYFDFDKEEYAGVLELSIASIVTVKAIGLITTRMPDGSKGFSLLIIITAEFGTGIQLGFGFTLLGVGGLLGLNRTMLLEPIGAGIRTGGINSIMFPPDPVANAPRIISDLKSYFPPQEGKFLLGPMVKIGWGTPTLISLAFGIIIEIPGNIAIVGVLRIALPEERAPLIVINVGFIGALEFDKKRIWFFAALFESRILFMTLEGEMGLLMDFSDHPEFVLSVGGFHPQFNPPPLPFPNPRRIHIDVLRTSFARISVENYFAITSNTVQFGARAELYFGTGIFNLSGNFSFDALFQFSPFHFIISISFSVELKVFGAGLFSISLRLQLSGPAPWNAKGSGTLSIDLWLFSIDITVDFDITWGDAENNKMPAINAIPLLVAEFNKLDNWKAALPANANLFVSLRKTDTAAETLVLHPLGSLQISQRAIPLNIPIDKVGNNAVADAHLFSVKANMPNLQSAAAAPREKFAIAQYQNLSDAEKLSRPSFQDFDAGVELVFSGKQIGASKVVKRVVRYEVKLMDGDDKYHSFKWFKNVGVLFSHWLKGGAITQCTLSFAYQKNLVPTAIDQRVKVGQPGYTVAGVNNNKPLSTAQAFDSEAQARAWMNTQILSNPALAEEIHVIPTFEAVL</sequence>
<comment type="caution">
    <text evidence="2">The sequence shown here is derived from an EMBL/GenBank/DDBJ whole genome shotgun (WGS) entry which is preliminary data.</text>
</comment>
<dbReference type="EMBL" id="BMIB01000003">
    <property type="protein sequence ID" value="GGH72515.1"/>
    <property type="molecule type" value="Genomic_DNA"/>
</dbReference>
<dbReference type="InterPro" id="IPR046538">
    <property type="entry name" value="DUF6603"/>
</dbReference>
<protein>
    <recommendedName>
        <fullName evidence="1">DUF6603 domain-containing protein</fullName>
    </recommendedName>
</protein>
<organism evidence="2 3">
    <name type="scientific">Filimonas zeae</name>
    <dbReference type="NCBI Taxonomy" id="1737353"/>
    <lineage>
        <taxon>Bacteria</taxon>
        <taxon>Pseudomonadati</taxon>
        <taxon>Bacteroidota</taxon>
        <taxon>Chitinophagia</taxon>
        <taxon>Chitinophagales</taxon>
        <taxon>Chitinophagaceae</taxon>
        <taxon>Filimonas</taxon>
    </lineage>
</organism>
<dbReference type="RefSeq" id="WP_188954220.1">
    <property type="nucleotide sequence ID" value="NZ_BMIB01000003.1"/>
</dbReference>